<dbReference type="Gene3D" id="3.40.50.12370">
    <property type="match status" value="1"/>
</dbReference>
<proteinExistence type="inferred from homology"/>
<dbReference type="PRINTS" id="PR01438">
    <property type="entry name" value="UNVRSLSTRESS"/>
</dbReference>
<dbReference type="RefSeq" id="WP_022984121.1">
    <property type="nucleotide sequence ID" value="NZ_QYYA01000001.1"/>
</dbReference>
<reference evidence="6 7" key="1">
    <citation type="submission" date="2018-09" db="EMBL/GenBank/DDBJ databases">
        <title>Alcanivorax profundi sp. nov., isolated from 1000 m-depth seawater of the Mariana Trench.</title>
        <authorList>
            <person name="Liu J."/>
        </authorList>
    </citation>
    <scope>NUCLEOTIDE SEQUENCE [LARGE SCALE GENOMIC DNA]</scope>
    <source>
        <strain evidence="6 7">MTEO17</strain>
    </source>
</reference>
<dbReference type="EMBL" id="QYYA01000001">
    <property type="protein sequence ID" value="RJG19999.1"/>
    <property type="molecule type" value="Genomic_DNA"/>
</dbReference>
<dbReference type="Proteomes" id="UP000283734">
    <property type="component" value="Unassembled WGS sequence"/>
</dbReference>
<evidence type="ECO:0000313" key="7">
    <source>
        <dbReference type="Proteomes" id="UP000283734"/>
    </source>
</evidence>
<dbReference type="PANTHER" id="PTHR47892:SF1">
    <property type="entry name" value="UNIVERSAL STRESS PROTEIN E"/>
    <property type="match status" value="1"/>
</dbReference>
<comment type="similarity">
    <text evidence="2">Belongs to the universal stress protein A family.</text>
</comment>
<feature type="domain" description="UspA" evidence="5">
    <location>
        <begin position="1"/>
        <end position="140"/>
    </location>
</feature>
<evidence type="ECO:0000256" key="1">
    <source>
        <dbReference type="ARBA" id="ARBA00004496"/>
    </source>
</evidence>
<evidence type="ECO:0000313" key="6">
    <source>
        <dbReference type="EMBL" id="RJG19999.1"/>
    </source>
</evidence>
<dbReference type="AlphaFoldDB" id="A0A418Y386"/>
<dbReference type="Pfam" id="PF00582">
    <property type="entry name" value="Usp"/>
    <property type="match status" value="2"/>
</dbReference>
<name>A0A418Y386_9GAMM</name>
<dbReference type="InterPro" id="IPR006016">
    <property type="entry name" value="UspA"/>
</dbReference>
<dbReference type="OrthoDB" id="239260at2"/>
<accession>A0A418Y386</accession>
<dbReference type="SUPFAM" id="SSF52402">
    <property type="entry name" value="Adenine nucleotide alpha hydrolases-like"/>
    <property type="match status" value="2"/>
</dbReference>
<organism evidence="6 7">
    <name type="scientific">Alcanivorax profundi</name>
    <dbReference type="NCBI Taxonomy" id="2338368"/>
    <lineage>
        <taxon>Bacteria</taxon>
        <taxon>Pseudomonadati</taxon>
        <taxon>Pseudomonadota</taxon>
        <taxon>Gammaproteobacteria</taxon>
        <taxon>Oceanospirillales</taxon>
        <taxon>Alcanivoracaceae</taxon>
        <taxon>Alcanivorax</taxon>
    </lineage>
</organism>
<evidence type="ECO:0000256" key="2">
    <source>
        <dbReference type="ARBA" id="ARBA00008791"/>
    </source>
</evidence>
<gene>
    <name evidence="6" type="ORF">D4A39_03955</name>
</gene>
<comment type="function">
    <text evidence="4">Required for resistance to DNA-damaging agents.</text>
</comment>
<dbReference type="InterPro" id="IPR006015">
    <property type="entry name" value="Universal_stress_UspA"/>
</dbReference>
<keyword evidence="3" id="KW-0963">Cytoplasm</keyword>
<evidence type="ECO:0000259" key="5">
    <source>
        <dbReference type="Pfam" id="PF00582"/>
    </source>
</evidence>
<comment type="caution">
    <text evidence="6">The sequence shown here is derived from an EMBL/GenBank/DDBJ whole genome shotgun (WGS) entry which is preliminary data.</text>
</comment>
<keyword evidence="7" id="KW-1185">Reference proteome</keyword>
<evidence type="ECO:0000256" key="4">
    <source>
        <dbReference type="ARBA" id="ARBA00037131"/>
    </source>
</evidence>
<sequence>MSQNLLIVLDPDLKAPQPALSKALLLAREEDLEITVFVNAYSGPMVRAVGLDEERFNAAKKQITHAWEQRIYSLAGAHPVSLALVWARREMDALRTEILRLLPDLLVVHTSREQGLRRHLFTPRDWQLIRKAPCPVLCVHSESWEQPPRWLVALDPGEQDDDAAPLANTLLSHARTLTQSLNGKLQACHVMDGVDDSLVMLVAEGVPDYAATLESLKAHHKQQFLEYARSQGLDSESVDLLEGPVADALARHCEENQIDVLVVGTVRRNLAERMLLGSTAETVITRARSDVLVIKPDRFESPWVE</sequence>
<dbReference type="PANTHER" id="PTHR47892">
    <property type="entry name" value="UNIVERSAL STRESS PROTEIN E"/>
    <property type="match status" value="1"/>
</dbReference>
<comment type="subcellular location">
    <subcellularLocation>
        <location evidence="1">Cytoplasm</location>
    </subcellularLocation>
</comment>
<dbReference type="GO" id="GO:0005737">
    <property type="term" value="C:cytoplasm"/>
    <property type="evidence" value="ECO:0007669"/>
    <property type="project" value="UniProtKB-SubCell"/>
</dbReference>
<protein>
    <submittedName>
        <fullName evidence="6">Universal stress protein</fullName>
    </submittedName>
</protein>
<feature type="domain" description="UspA" evidence="5">
    <location>
        <begin position="162"/>
        <end position="295"/>
    </location>
</feature>
<evidence type="ECO:0000256" key="3">
    <source>
        <dbReference type="ARBA" id="ARBA00022490"/>
    </source>
</evidence>